<dbReference type="AlphaFoldDB" id="A0A8S0YSJ9"/>
<reference evidence="1 2" key="1">
    <citation type="submission" date="2020-04" db="EMBL/GenBank/DDBJ databases">
        <authorList>
            <person name="Wallbank WR R."/>
            <person name="Pardo Diaz C."/>
            <person name="Kozak K."/>
            <person name="Martin S."/>
            <person name="Jiggins C."/>
            <person name="Moest M."/>
            <person name="Warren A I."/>
            <person name="Byers J.R.P. K."/>
            <person name="Montejo-Kovacevich G."/>
            <person name="Yen C E."/>
        </authorList>
    </citation>
    <scope>NUCLEOTIDE SEQUENCE [LARGE SCALE GENOMIC DNA]</scope>
</reference>
<name>A0A8S0YSJ9_ARCPL</name>
<organism evidence="1 2">
    <name type="scientific">Arctia plantaginis</name>
    <name type="common">Wood tiger moth</name>
    <name type="synonym">Phalaena plantaginis</name>
    <dbReference type="NCBI Taxonomy" id="874455"/>
    <lineage>
        <taxon>Eukaryota</taxon>
        <taxon>Metazoa</taxon>
        <taxon>Ecdysozoa</taxon>
        <taxon>Arthropoda</taxon>
        <taxon>Hexapoda</taxon>
        <taxon>Insecta</taxon>
        <taxon>Pterygota</taxon>
        <taxon>Neoptera</taxon>
        <taxon>Endopterygota</taxon>
        <taxon>Lepidoptera</taxon>
        <taxon>Glossata</taxon>
        <taxon>Ditrysia</taxon>
        <taxon>Noctuoidea</taxon>
        <taxon>Erebidae</taxon>
        <taxon>Arctiinae</taxon>
        <taxon>Arctia</taxon>
    </lineage>
</organism>
<evidence type="ECO:0000313" key="2">
    <source>
        <dbReference type="Proteomes" id="UP000494256"/>
    </source>
</evidence>
<proteinExistence type="predicted"/>
<evidence type="ECO:0000313" key="1">
    <source>
        <dbReference type="EMBL" id="CAB3221420.1"/>
    </source>
</evidence>
<protein>
    <submittedName>
        <fullName evidence="1">Uncharacterized protein</fullName>
    </submittedName>
</protein>
<gene>
    <name evidence="1" type="ORF">APLA_LOCUS823</name>
</gene>
<comment type="caution">
    <text evidence="1">The sequence shown here is derived from an EMBL/GenBank/DDBJ whole genome shotgun (WGS) entry which is preliminary data.</text>
</comment>
<sequence length="156" mass="17272">MQRVSAACSSYLEFAERNPIFVYGTRARPATGTSVVSLSYFTYTTINSKMLFYSPTSIQQVSYLSCGICIYLWAVDVVLVSKLGRHAPRIYESWRSCPSFCKADGQTVTCSGSTGGRLASVGCAISATPRRTWAITRRREQLSLLIQQHACWNAGF</sequence>
<dbReference type="Proteomes" id="UP000494256">
    <property type="component" value="Unassembled WGS sequence"/>
</dbReference>
<dbReference type="EMBL" id="CADEBD010000045">
    <property type="protein sequence ID" value="CAB3221420.1"/>
    <property type="molecule type" value="Genomic_DNA"/>
</dbReference>
<accession>A0A8S0YSJ9</accession>